<gene>
    <name evidence="2" type="ORF">Forpi1262_v018368</name>
</gene>
<evidence type="ECO:0000313" key="2">
    <source>
        <dbReference type="EMBL" id="KAG7405744.1"/>
    </source>
</evidence>
<feature type="compositionally biased region" description="Low complexity" evidence="1">
    <location>
        <begin position="488"/>
        <end position="498"/>
    </location>
</feature>
<name>A0A8J5NFZ0_FUSOX</name>
<protein>
    <submittedName>
        <fullName evidence="2">Uncharacterized protein</fullName>
    </submittedName>
</protein>
<proteinExistence type="predicted"/>
<accession>A0A8J5NFZ0</accession>
<evidence type="ECO:0000256" key="1">
    <source>
        <dbReference type="SAM" id="MobiDB-lite"/>
    </source>
</evidence>
<feature type="region of interest" description="Disordered" evidence="1">
    <location>
        <begin position="331"/>
        <end position="359"/>
    </location>
</feature>
<organism evidence="2 3">
    <name type="scientific">Fusarium oxysporum f. sp. raphani</name>
    <dbReference type="NCBI Taxonomy" id="96318"/>
    <lineage>
        <taxon>Eukaryota</taxon>
        <taxon>Fungi</taxon>
        <taxon>Dikarya</taxon>
        <taxon>Ascomycota</taxon>
        <taxon>Pezizomycotina</taxon>
        <taxon>Sordariomycetes</taxon>
        <taxon>Hypocreomycetidae</taxon>
        <taxon>Hypocreales</taxon>
        <taxon>Nectriaceae</taxon>
        <taxon>Fusarium</taxon>
        <taxon>Fusarium oxysporum species complex</taxon>
    </lineage>
</organism>
<feature type="region of interest" description="Disordered" evidence="1">
    <location>
        <begin position="375"/>
        <end position="425"/>
    </location>
</feature>
<dbReference type="Proteomes" id="UP000693942">
    <property type="component" value="Unassembled WGS sequence"/>
</dbReference>
<feature type="compositionally biased region" description="Acidic residues" evidence="1">
    <location>
        <begin position="407"/>
        <end position="425"/>
    </location>
</feature>
<sequence length="1343" mass="151022">MSYLGLPEEIDLDVWSDGPDIDDGEDRDEAREYISPFSADEHYLEEPASVRGSAVDTEDATDQFQRGWRIDRRAGDSWMYANEFIAETNDEAFDGTRALDLLQRRVVLDYGSKKTGSKPASEEDDYYPVFRLDFVSVVGLPRRPICRSSHFFDNITISFRQWNAMYSAKHVQGIDFDLTGRTFRIATGATREAWFIVMHPSQRAAGANNPRRRHDTTHTRTALVQGRALMLASYIKDIFLRGELLGEGVEPRWTLWGKETQMIAFDKWVIFQTLFMDGWTGFLERFSAQGDAFWADHQPAFHAYDYGANINIEVNEGIANLEEETVIRSAYSDEPSDESDEGDDEHSSLQTMQQGWDHDGEMHRRYDVEIEDDDSLFVSNGPDNIAPRSPSNFSPGGIDVDHRGREDEVDANGCNDDDDDDNGDNEQEQRFLEWMDESEIISMSQPTGTRLQDQGNKDDGQTDPHQPSVGTGADDNDDVRQGQAPDVSPSSLPPSSASEDQREYDALYSPGLMRLREALEAKYNLDNISHVSYALAVDVNCTAANKDPDAEGRPGPPVCLLADRNRVAGEFYGSNYTFYPLGFHPAYGNFTSDRPPAFLDSDLFTVMKENMSHQNQGADVLSFGFFQGYSNLKRSIRHGPHDLLASHGLATAALTIPSTEAQRTAQLKDKQQRLLAQVRGRLTPDNPGASTPFARERQRVEAAMQANEFAFRFEQVISIDAPRLVRHRRNFSSVLQPIFQLMRLFLKEKQLYAGILRRFPPDIFPGVMVAFAKVVEAAIAEMDHRFRDAGSKGLDMALSEGVAALDRLGNFCFTGDPRVLPTKVMRLLGTIDSLKTCGWPFISPRMLDIRHGQGLVNLVGWPQLSNGRPVLMHVASLEYHYDRTVASNRHSQLWFAELGGRSIDGMDRMTTFLHEVFRDLWVPETVTFIVRQVRRGLNRGLRSGGRVGIGAHGDVDTSNAESAQAMIALEAWEEQDSPFRTSSFEKLSAEVLKFDDRPMDDSRIILKTRRDLAEEMFVALMEGGKKGHPGVESIAPAHSTWPSILRAAIQHTRGGFATRSQWVSGIAAAMVSASIEWVPGSHRRRLTHQQVVQLVGAAASATVLAARPDSLKRRALEAVARRSVDSGDGKRVKIRPRIDLGCEVPFKRVPDIIERGFAELQRLFAKGDQGVRSHYSLAYCCLTECLEDPLCDLMLILTLTITASSATPEVRPNTKGFNVTTKKRDSALLAANMVTRMLWFLRPETFPWNSDKGTVLRVSEMTKKIEHKGVNNRVLRELGWIKVKGNRDSPRNCESCLAPKEDLVKFRDDLVFLMKEPRTFIKCIFKSEKEEWVDRCSAIIKDR</sequence>
<comment type="caution">
    <text evidence="2">The sequence shown here is derived from an EMBL/GenBank/DDBJ whole genome shotgun (WGS) entry which is preliminary data.</text>
</comment>
<feature type="compositionally biased region" description="Polar residues" evidence="1">
    <location>
        <begin position="445"/>
        <end position="454"/>
    </location>
</feature>
<reference evidence="2" key="1">
    <citation type="submission" date="2021-04" db="EMBL/GenBank/DDBJ databases">
        <title>First draft genome resource for Brassicaceae pathogens Fusarium oxysporum f. sp. raphani and Fusarium oxysporum f. sp. rapae.</title>
        <authorList>
            <person name="Asai S."/>
        </authorList>
    </citation>
    <scope>NUCLEOTIDE SEQUENCE</scope>
    <source>
        <strain evidence="2">Tf1262</strain>
    </source>
</reference>
<evidence type="ECO:0000313" key="3">
    <source>
        <dbReference type="Proteomes" id="UP000693942"/>
    </source>
</evidence>
<feature type="region of interest" description="Disordered" evidence="1">
    <location>
        <begin position="445"/>
        <end position="502"/>
    </location>
</feature>
<feature type="compositionally biased region" description="Acidic residues" evidence="1">
    <location>
        <begin position="334"/>
        <end position="344"/>
    </location>
</feature>
<dbReference type="EMBL" id="JAELUR010000032">
    <property type="protein sequence ID" value="KAG7405744.1"/>
    <property type="molecule type" value="Genomic_DNA"/>
</dbReference>